<dbReference type="PANTHER" id="PTHR24379:SF127">
    <property type="entry name" value="BLOODY FINGERS-RELATED"/>
    <property type="match status" value="1"/>
</dbReference>
<comment type="caution">
    <text evidence="8">The sequence shown here is derived from an EMBL/GenBank/DDBJ whole genome shotgun (WGS) entry which is preliminary data.</text>
</comment>
<proteinExistence type="predicted"/>
<accession>A0A8J5MV27</accession>
<protein>
    <submittedName>
        <fullName evidence="8">Zinc finger protein 235-like 1</fullName>
    </submittedName>
</protein>
<evidence type="ECO:0000313" key="9">
    <source>
        <dbReference type="Proteomes" id="UP000747542"/>
    </source>
</evidence>
<name>A0A8J5MV27_HOMAM</name>
<sequence length="677" mass="75549">MVEERQRGGESGMQFPSPTRRIVTVPAAFRKCPHCPTIFMDTAQLTLHLAQMHKDHQQERHCQHCRRRFLTYEDHTACDQCLQMLRQNALPSRVSSKVTVAGSVTTSTFDCGHCHQNFNSRVLAELHCLSTGHSMDQITATVPNEKATEDSTPGKEMKEGSAEIKDTATTGDTSSIVRKTKFGSKTRRGRKRRLIRKNQTSCETCGVECGSVSSLYIHLRSSHPALFPHQCGVCGRRFSLDASAREHERRHAVGELQCPACPLRFSRMSHLHHHARQHHPDFTSFPCQYCGAVTPTVDALHSHIKVHHGDRLGLPAAFTCEVCQETFHTGKALACHRSSRHPGTAVCGFCGTEVGSRYLSKHINAVHTKEKTHRCDKCGKDFYSRTSLTGHQKRQHAPRKHLCDLCGKGYVHNVELQRHLKAHRNQRDFKCDFCGRSFLKAVDLTYHRRSHTGERPHQCMLCPESFIRPLGLRKHMLKHTTVKKGKRLKYSKKKIEELTSAMSQEGRESGSRTSGAAEEPDRVNCTKEEAVPLSETNLAPSPDLTQPLQVFSETTVVPAPLPEPQQHLQSELQQLAPSDLQVQQLAVTDLDNGQLEGQLELSQVVEDLSSGELLEMGPGLLLETTDVHSAHEEGMSGGDEGREDTGEGEASQATQPVQVIYVQFVEEAAGWRSDPPL</sequence>
<evidence type="ECO:0000256" key="1">
    <source>
        <dbReference type="ARBA" id="ARBA00022723"/>
    </source>
</evidence>
<feature type="domain" description="C2H2-type" evidence="7">
    <location>
        <begin position="229"/>
        <end position="252"/>
    </location>
</feature>
<feature type="domain" description="C2H2-type" evidence="7">
    <location>
        <begin position="373"/>
        <end position="401"/>
    </location>
</feature>
<evidence type="ECO:0000256" key="5">
    <source>
        <dbReference type="PROSITE-ProRule" id="PRU00042"/>
    </source>
</evidence>
<dbReference type="Pfam" id="PF00096">
    <property type="entry name" value="zf-C2H2"/>
    <property type="match status" value="2"/>
</dbReference>
<dbReference type="GO" id="GO:0008270">
    <property type="term" value="F:zinc ion binding"/>
    <property type="evidence" value="ECO:0007669"/>
    <property type="project" value="UniProtKB-KW"/>
</dbReference>
<dbReference type="Proteomes" id="UP000747542">
    <property type="component" value="Unassembled WGS sequence"/>
</dbReference>
<feature type="domain" description="C2H2-type" evidence="7">
    <location>
        <begin position="457"/>
        <end position="484"/>
    </location>
</feature>
<evidence type="ECO:0000313" key="8">
    <source>
        <dbReference type="EMBL" id="KAG7165053.1"/>
    </source>
</evidence>
<feature type="region of interest" description="Disordered" evidence="6">
    <location>
        <begin position="500"/>
        <end position="525"/>
    </location>
</feature>
<evidence type="ECO:0000256" key="4">
    <source>
        <dbReference type="ARBA" id="ARBA00022833"/>
    </source>
</evidence>
<feature type="domain" description="C2H2-type" evidence="7">
    <location>
        <begin position="401"/>
        <end position="428"/>
    </location>
</feature>
<dbReference type="AlphaFoldDB" id="A0A8J5MV27"/>
<dbReference type="SMART" id="SM00355">
    <property type="entry name" value="ZnF_C2H2"/>
    <property type="match status" value="12"/>
</dbReference>
<dbReference type="PANTHER" id="PTHR24379">
    <property type="entry name" value="KRAB AND ZINC FINGER DOMAIN-CONTAINING"/>
    <property type="match status" value="1"/>
</dbReference>
<keyword evidence="4" id="KW-0862">Zinc</keyword>
<feature type="compositionally biased region" description="Basic and acidic residues" evidence="6">
    <location>
        <begin position="630"/>
        <end position="645"/>
    </location>
</feature>
<dbReference type="InterPro" id="IPR036236">
    <property type="entry name" value="Znf_C2H2_sf"/>
</dbReference>
<keyword evidence="2" id="KW-0677">Repeat</keyword>
<dbReference type="PROSITE" id="PS00028">
    <property type="entry name" value="ZINC_FINGER_C2H2_1"/>
    <property type="match status" value="10"/>
</dbReference>
<feature type="domain" description="C2H2-type" evidence="7">
    <location>
        <begin position="318"/>
        <end position="346"/>
    </location>
</feature>
<feature type="region of interest" description="Disordered" evidence="6">
    <location>
        <begin position="630"/>
        <end position="657"/>
    </location>
</feature>
<feature type="domain" description="C2H2-type" evidence="7">
    <location>
        <begin position="285"/>
        <end position="312"/>
    </location>
</feature>
<dbReference type="InterPro" id="IPR013087">
    <property type="entry name" value="Znf_C2H2_type"/>
</dbReference>
<dbReference type="EMBL" id="JAHLQT010024847">
    <property type="protein sequence ID" value="KAG7165053.1"/>
    <property type="molecule type" value="Genomic_DNA"/>
</dbReference>
<dbReference type="PROSITE" id="PS50157">
    <property type="entry name" value="ZINC_FINGER_C2H2_2"/>
    <property type="match status" value="8"/>
</dbReference>
<keyword evidence="1" id="KW-0479">Metal-binding</keyword>
<feature type="domain" description="C2H2-type" evidence="7">
    <location>
        <begin position="429"/>
        <end position="456"/>
    </location>
</feature>
<feature type="domain" description="C2H2-type" evidence="7">
    <location>
        <begin position="256"/>
        <end position="283"/>
    </location>
</feature>
<gene>
    <name evidence="8" type="primary">Znf235-L1</name>
    <name evidence="8" type="ORF">Hamer_G004811</name>
</gene>
<dbReference type="Gene3D" id="3.30.160.60">
    <property type="entry name" value="Classic Zinc Finger"/>
    <property type="match status" value="5"/>
</dbReference>
<evidence type="ECO:0000256" key="3">
    <source>
        <dbReference type="ARBA" id="ARBA00022771"/>
    </source>
</evidence>
<keyword evidence="3 5" id="KW-0863">Zinc-finger</keyword>
<dbReference type="SUPFAM" id="SSF57667">
    <property type="entry name" value="beta-beta-alpha zinc fingers"/>
    <property type="match status" value="5"/>
</dbReference>
<evidence type="ECO:0000259" key="7">
    <source>
        <dbReference type="PROSITE" id="PS50157"/>
    </source>
</evidence>
<keyword evidence="9" id="KW-1185">Reference proteome</keyword>
<evidence type="ECO:0000256" key="6">
    <source>
        <dbReference type="SAM" id="MobiDB-lite"/>
    </source>
</evidence>
<dbReference type="Pfam" id="PF13912">
    <property type="entry name" value="zf-C2H2_6"/>
    <property type="match status" value="4"/>
</dbReference>
<evidence type="ECO:0000256" key="2">
    <source>
        <dbReference type="ARBA" id="ARBA00022737"/>
    </source>
</evidence>
<organism evidence="8 9">
    <name type="scientific">Homarus americanus</name>
    <name type="common">American lobster</name>
    <dbReference type="NCBI Taxonomy" id="6706"/>
    <lineage>
        <taxon>Eukaryota</taxon>
        <taxon>Metazoa</taxon>
        <taxon>Ecdysozoa</taxon>
        <taxon>Arthropoda</taxon>
        <taxon>Crustacea</taxon>
        <taxon>Multicrustacea</taxon>
        <taxon>Malacostraca</taxon>
        <taxon>Eumalacostraca</taxon>
        <taxon>Eucarida</taxon>
        <taxon>Decapoda</taxon>
        <taxon>Pleocyemata</taxon>
        <taxon>Astacidea</taxon>
        <taxon>Nephropoidea</taxon>
        <taxon>Nephropidae</taxon>
        <taxon>Homarus</taxon>
    </lineage>
</organism>
<reference evidence="8" key="1">
    <citation type="journal article" date="2021" name="Sci. Adv.">
        <title>The American lobster genome reveals insights on longevity, neural, and immune adaptations.</title>
        <authorList>
            <person name="Polinski J.M."/>
            <person name="Zimin A.V."/>
            <person name="Clark K.F."/>
            <person name="Kohn A.B."/>
            <person name="Sadowski N."/>
            <person name="Timp W."/>
            <person name="Ptitsyn A."/>
            <person name="Khanna P."/>
            <person name="Romanova D.Y."/>
            <person name="Williams P."/>
            <person name="Greenwood S.J."/>
            <person name="Moroz L.L."/>
            <person name="Walt D.R."/>
            <person name="Bodnar A.G."/>
        </authorList>
    </citation>
    <scope>NUCLEOTIDE SEQUENCE</scope>
    <source>
        <strain evidence="8">GMGI-L3</strain>
    </source>
</reference>